<dbReference type="HOGENOM" id="CLU_336406_0_0_12"/>
<protein>
    <submittedName>
        <fullName evidence="1">Hvp 101 VSH-1 tail protein</fullName>
    </submittedName>
</protein>
<dbReference type="EMBL" id="CP001959">
    <property type="protein sequence ID" value="ADG71503.1"/>
    <property type="molecule type" value="Genomic_DNA"/>
</dbReference>
<proteinExistence type="predicted"/>
<sequence>MNLNENNIQAPFQYKISENTFELKTVSGGFLLNADNVQVKVFSGERLFCADIGYAIDGAVEEMEFLIDSIKVYPQVLENLDNLQTAEVKDNEVYLIRNELDFKSIVFFPPSDLNKNFKYTITTYSNTFSSFMFDDIAKKLNSLDINYPIKNYYENTDYKINDIIKYNGYLYRVFKDFTSDSTDYYLKSNCNILTPFKKLELDTDYKANELIEYNNNFFIVQEDFLYNQSSGILTNLNGLLKPLQDIIIWFDGISKIYKNQIVIKDDVLYKVLEDIENPIWDSIQNKINRLIKAENTFYDDSNSSFGNNTNTVQKAIEKLKSAKQDSLIAGNNINLYGNAISVDGGVNKEYIIGKQYFINDLIVKEDTIYKVNEDFTASDFNTDRAKLTLISSVIGVASSAIDVSFDNSKTNLEYLSGYDFPKFKIEIPETINLVLADADNTAEYQAAIIKQADGSYVLNASIENYTLTSHSQSIFFIIKSIDSNINVYQIYSILSQFFSFNSIYNLELNECRISNIEYELKSTIGFITESYTVIAISKQDLTNFNQGSYNITLNIKNRVLRNEDRNIFASSFAFMSSQSVLDFYNFTLEQNNNSVKLKGEYSLKEGAGVVIGFYSPIIENYFNVSSGTVNIQNTTGITSSNGNPMKFGIYKSSNNEVYRGIPPYILFVGYQDDSTIQVGDTITFNLTPDKNSTLNPIYQNVTNVQEAVEEIVRRLAILES</sequence>
<dbReference type="STRING" id="526224.Bmur_1413"/>
<accession>D5U9Y0</accession>
<evidence type="ECO:0000313" key="1">
    <source>
        <dbReference type="EMBL" id="ADG71503.1"/>
    </source>
</evidence>
<gene>
    <name evidence="1" type="ordered locus">Bmur_1413</name>
</gene>
<reference evidence="1 2" key="1">
    <citation type="journal article" date="2010" name="Stand. Genomic Sci.">
        <title>Complete genome sequence of Brachyspira murdochii type strain (56-150).</title>
        <authorList>
            <person name="Pati A."/>
            <person name="Sikorski J."/>
            <person name="Gronow S."/>
            <person name="Munk C."/>
            <person name="Lapidus A."/>
            <person name="Copeland A."/>
            <person name="Glavina Del Tio T."/>
            <person name="Nolan M."/>
            <person name="Lucas S."/>
            <person name="Chen F."/>
            <person name="Tice H."/>
            <person name="Cheng J.F."/>
            <person name="Han C."/>
            <person name="Detter J.C."/>
            <person name="Bruce D."/>
            <person name="Tapia R."/>
            <person name="Goodwin L."/>
            <person name="Pitluck S."/>
            <person name="Liolios K."/>
            <person name="Ivanova N."/>
            <person name="Mavromatis K."/>
            <person name="Mikhailova N."/>
            <person name="Chen A."/>
            <person name="Palaniappan K."/>
            <person name="Land M."/>
            <person name="Hauser L."/>
            <person name="Chang Y.J."/>
            <person name="Jeffries C.D."/>
            <person name="Spring S."/>
            <person name="Rohde M."/>
            <person name="Goker M."/>
            <person name="Bristow J."/>
            <person name="Eisen J.A."/>
            <person name="Markowitz V."/>
            <person name="Hugenholtz P."/>
            <person name="Kyrpides N.C."/>
            <person name="Klenk H.P."/>
        </authorList>
    </citation>
    <scope>NUCLEOTIDE SEQUENCE [LARGE SCALE GENOMIC DNA]</scope>
    <source>
        <strain evidence="2">ATCC 51284 / DSM 12563 / 56-150</strain>
    </source>
</reference>
<name>D5U9Y0_BRAM5</name>
<dbReference type="Proteomes" id="UP000001915">
    <property type="component" value="Chromosome"/>
</dbReference>
<dbReference type="KEGG" id="brm:Bmur_1413"/>
<dbReference type="RefSeq" id="WP_013113922.1">
    <property type="nucleotide sequence ID" value="NC_014150.1"/>
</dbReference>
<dbReference type="Gene3D" id="2.10.10.90">
    <property type="match status" value="1"/>
</dbReference>
<dbReference type="AlphaFoldDB" id="D5U9Y0"/>
<evidence type="ECO:0000313" key="2">
    <source>
        <dbReference type="Proteomes" id="UP000001915"/>
    </source>
</evidence>
<organism evidence="1 2">
    <name type="scientific">Brachyspira murdochii (strain ATCC 51284 / DSM 12563 / 56-150)</name>
    <name type="common">Serpulina murdochii</name>
    <dbReference type="NCBI Taxonomy" id="526224"/>
    <lineage>
        <taxon>Bacteria</taxon>
        <taxon>Pseudomonadati</taxon>
        <taxon>Spirochaetota</taxon>
        <taxon>Spirochaetia</taxon>
        <taxon>Brachyspirales</taxon>
        <taxon>Brachyspiraceae</taxon>
        <taxon>Brachyspira</taxon>
    </lineage>
</organism>